<keyword evidence="5" id="KW-1185">Reference proteome</keyword>
<dbReference type="STRING" id="452471.Aasi_0923"/>
<dbReference type="SUPFAM" id="SSF81383">
    <property type="entry name" value="F-box domain"/>
    <property type="match status" value="1"/>
</dbReference>
<dbReference type="KEGG" id="aas:Aasi_0923"/>
<dbReference type="RefSeq" id="WP_012473055.1">
    <property type="nucleotide sequence ID" value="NC_010830.1"/>
</dbReference>
<keyword evidence="2" id="KW-0732">Signal</keyword>
<evidence type="ECO:0000256" key="1">
    <source>
        <dbReference type="SAM" id="MobiDB-lite"/>
    </source>
</evidence>
<name>B3EST6_AMOA5</name>
<reference evidence="4 5" key="1">
    <citation type="journal article" date="2010" name="J. Bacteriol.">
        <title>The genome of the amoeba symbiont 'Candidatus Amoebophilus asiaticus' reveals common mechanisms for host cell interaction among amoeba-associated bacteria.</title>
        <authorList>
            <person name="Schmitz-Esser S."/>
            <person name="Tischler P."/>
            <person name="Arnold R."/>
            <person name="Montanaro J."/>
            <person name="Wagner M."/>
            <person name="Rattei T."/>
            <person name="Horn M."/>
        </authorList>
    </citation>
    <scope>NUCLEOTIDE SEQUENCE [LARGE SCALE GENOMIC DNA]</scope>
    <source>
        <strain evidence="4 5">5a2</strain>
    </source>
</reference>
<dbReference type="Gene3D" id="3.80.10.10">
    <property type="entry name" value="Ribonuclease Inhibitor"/>
    <property type="match status" value="1"/>
</dbReference>
<proteinExistence type="predicted"/>
<organism evidence="4 5">
    <name type="scientific">Amoebophilus asiaticus (strain 5a2)</name>
    <dbReference type="NCBI Taxonomy" id="452471"/>
    <lineage>
        <taxon>Bacteria</taxon>
        <taxon>Pseudomonadati</taxon>
        <taxon>Bacteroidota</taxon>
        <taxon>Cytophagia</taxon>
        <taxon>Cytophagales</taxon>
        <taxon>Amoebophilaceae</taxon>
        <taxon>Candidatus Amoebophilus</taxon>
    </lineage>
</organism>
<dbReference type="EMBL" id="CP001102">
    <property type="protein sequence ID" value="ACE06288.1"/>
    <property type="molecule type" value="Genomic_DNA"/>
</dbReference>
<dbReference type="HOGENOM" id="CLU_511580_0_0_10"/>
<dbReference type="InterPro" id="IPR036047">
    <property type="entry name" value="F-box-like_dom_sf"/>
</dbReference>
<feature type="region of interest" description="Disordered" evidence="1">
    <location>
        <begin position="82"/>
        <end position="209"/>
    </location>
</feature>
<dbReference type="PROSITE" id="PS50181">
    <property type="entry name" value="FBOX"/>
    <property type="match status" value="1"/>
</dbReference>
<dbReference type="Proteomes" id="UP000001227">
    <property type="component" value="Chromosome"/>
</dbReference>
<feature type="compositionally biased region" description="Polar residues" evidence="1">
    <location>
        <begin position="82"/>
        <end position="91"/>
    </location>
</feature>
<feature type="compositionally biased region" description="Basic and acidic residues" evidence="1">
    <location>
        <begin position="103"/>
        <end position="112"/>
    </location>
</feature>
<dbReference type="InterPro" id="IPR032675">
    <property type="entry name" value="LRR_dom_sf"/>
</dbReference>
<feature type="compositionally biased region" description="Basic and acidic residues" evidence="1">
    <location>
        <begin position="174"/>
        <end position="189"/>
    </location>
</feature>
<evidence type="ECO:0000259" key="3">
    <source>
        <dbReference type="PROSITE" id="PS50181"/>
    </source>
</evidence>
<evidence type="ECO:0000313" key="4">
    <source>
        <dbReference type="EMBL" id="ACE06288.1"/>
    </source>
</evidence>
<feature type="signal peptide" evidence="2">
    <location>
        <begin position="1"/>
        <end position="34"/>
    </location>
</feature>
<accession>B3EST6</accession>
<sequence length="532" mass="61123">MKRQDNLRRQLMACSIVISLLLQSCTGLSNPSIATEKGQTDNIERVTNQVSISNSKKLNHREPLYQKGSQLQAIGREELSEGNFSKRQQSGYGYVGKGSLKGVVDRGQEKEKEKKRKRKKEKNQSQTPKVKREKTGDPSQAMEIKKGAEGNRSQNLKRKREKVEERKTFKKHRKLEDSDKTNKETKENGKNSPKIKSQSKKKPIIPDSLETINKRVKKKRRSVNNDHIVKVGIFNLPSELLEVILSYLSFHEMMLARQVNYHFYTLTTGYDKVGAVGAENKPSRLINIPTWSLKHAIDFDKLKDKLADMPSFVFYQLMREVKWLPKIYWAHLKETQLHKVVLFRDNEGATELAGFSKVLQKSNIRSLRLWFVRNGVAATQFKNLKRNNKLQESSLYNNNKLGDRGVGKWTRSLRASNVQKFDLSDNKIGPVGAWKLGKGLRGTQVRKINLELNNIGMLGVIKLTKQLKYTNVEEINLSSSDVVHLSDVESIIKFTQNLQETKVNTIKLKNMAVDKIRKKILSEQCPHIKWIF</sequence>
<gene>
    <name evidence="4" type="ordered locus">Aasi_0923</name>
</gene>
<dbReference type="SUPFAM" id="SSF52047">
    <property type="entry name" value="RNI-like"/>
    <property type="match status" value="1"/>
</dbReference>
<dbReference type="eggNOG" id="COG4886">
    <property type="taxonomic scope" value="Bacteria"/>
</dbReference>
<evidence type="ECO:0000256" key="2">
    <source>
        <dbReference type="SAM" id="SignalP"/>
    </source>
</evidence>
<dbReference type="AlphaFoldDB" id="B3EST6"/>
<dbReference type="InterPro" id="IPR001810">
    <property type="entry name" value="F-box_dom"/>
</dbReference>
<dbReference type="PROSITE" id="PS51257">
    <property type="entry name" value="PROKAR_LIPOPROTEIN"/>
    <property type="match status" value="1"/>
</dbReference>
<evidence type="ECO:0000313" key="5">
    <source>
        <dbReference type="Proteomes" id="UP000001227"/>
    </source>
</evidence>
<feature type="domain" description="F-box" evidence="3">
    <location>
        <begin position="230"/>
        <end position="266"/>
    </location>
</feature>
<dbReference type="Pfam" id="PF00646">
    <property type="entry name" value="F-box"/>
    <property type="match status" value="1"/>
</dbReference>
<dbReference type="eggNOG" id="COG0515">
    <property type="taxonomic scope" value="Bacteria"/>
</dbReference>
<dbReference type="OrthoDB" id="581240at2"/>
<protein>
    <recommendedName>
        <fullName evidence="3">F-box domain-containing protein</fullName>
    </recommendedName>
</protein>
<feature type="chain" id="PRO_5002786404" description="F-box domain-containing protein" evidence="2">
    <location>
        <begin position="35"/>
        <end position="532"/>
    </location>
</feature>